<feature type="transmembrane region" description="Helical" evidence="1">
    <location>
        <begin position="127"/>
        <end position="149"/>
    </location>
</feature>
<name>A0AAE3FX77_9EURY</name>
<evidence type="ECO:0000313" key="3">
    <source>
        <dbReference type="EMBL" id="MCL9816999.1"/>
    </source>
</evidence>
<evidence type="ECO:0000259" key="2">
    <source>
        <dbReference type="Pfam" id="PF24035"/>
    </source>
</evidence>
<organism evidence="3 4">
    <name type="scientific">Natronocalculus amylovorans</name>
    <dbReference type="NCBI Taxonomy" id="2917812"/>
    <lineage>
        <taxon>Archaea</taxon>
        <taxon>Methanobacteriati</taxon>
        <taxon>Methanobacteriota</taxon>
        <taxon>Stenosarchaea group</taxon>
        <taxon>Halobacteria</taxon>
        <taxon>Halobacteriales</taxon>
        <taxon>Haloferacaceae</taxon>
        <taxon>Natronocalculus</taxon>
    </lineage>
</organism>
<dbReference type="Proteomes" id="UP001203207">
    <property type="component" value="Unassembled WGS sequence"/>
</dbReference>
<keyword evidence="1" id="KW-1133">Transmembrane helix</keyword>
<gene>
    <name evidence="3" type="ORF">AArcSt2_08600</name>
</gene>
<reference evidence="3" key="1">
    <citation type="journal article" date="2022" name="Syst. Appl. Microbiol.">
        <title>Natronocalculus amylovorans gen. nov., sp. nov., and Natranaeroarchaeum aerophilus sp. nov., dominant culturable amylolytic natronoarchaea from hypersaline soda lakes in southwestern Siberia.</title>
        <authorList>
            <person name="Sorokin D.Y."/>
            <person name="Elcheninov A.G."/>
            <person name="Khizhniak T.V."/>
            <person name="Koenen M."/>
            <person name="Bale N.J."/>
            <person name="Damste J.S.S."/>
            <person name="Kublanov I.V."/>
        </authorList>
    </citation>
    <scope>NUCLEOTIDE SEQUENCE</scope>
    <source>
        <strain evidence="3">AArc-St2</strain>
    </source>
</reference>
<dbReference type="RefSeq" id="WP_250583946.1">
    <property type="nucleotide sequence ID" value="NZ_JAKRVX010000003.1"/>
</dbReference>
<evidence type="ECO:0000313" key="4">
    <source>
        <dbReference type="Proteomes" id="UP001203207"/>
    </source>
</evidence>
<comment type="caution">
    <text evidence="3">The sequence shown here is derived from an EMBL/GenBank/DDBJ whole genome shotgun (WGS) entry which is preliminary data.</text>
</comment>
<dbReference type="InterPro" id="IPR055768">
    <property type="entry name" value="DUF7344"/>
</dbReference>
<feature type="domain" description="DUF7344" evidence="2">
    <location>
        <begin position="23"/>
        <end position="102"/>
    </location>
</feature>
<protein>
    <recommendedName>
        <fullName evidence="2">DUF7344 domain-containing protein</fullName>
    </recommendedName>
</protein>
<evidence type="ECO:0000256" key="1">
    <source>
        <dbReference type="SAM" id="Phobius"/>
    </source>
</evidence>
<feature type="transmembrane region" description="Helical" evidence="1">
    <location>
        <begin position="155"/>
        <end position="175"/>
    </location>
</feature>
<proteinExistence type="predicted"/>
<keyword evidence="1" id="KW-0812">Transmembrane</keyword>
<reference evidence="3" key="2">
    <citation type="submission" date="2022-02" db="EMBL/GenBank/DDBJ databases">
        <authorList>
            <person name="Elcheninov A.G."/>
            <person name="Sorokin D.Y."/>
            <person name="Kublanov I.V."/>
        </authorList>
    </citation>
    <scope>NUCLEOTIDE SEQUENCE</scope>
    <source>
        <strain evidence="3">AArc-St2</strain>
    </source>
</reference>
<keyword evidence="1" id="KW-0472">Membrane</keyword>
<dbReference type="EMBL" id="JAKRVX010000003">
    <property type="protein sequence ID" value="MCL9816999.1"/>
    <property type="molecule type" value="Genomic_DNA"/>
</dbReference>
<keyword evidence="4" id="KW-1185">Reference proteome</keyword>
<dbReference type="Pfam" id="PF24035">
    <property type="entry name" value="DUF7344"/>
    <property type="match status" value="1"/>
</dbReference>
<sequence length="195" mass="21656">MSVIGSSETNSSPDTMIPDDDIFDVLANQRRRYVLHALKREREQTDLGSLAEQIAAWENGISIAEVTGNQRKRVYTALQQSHLPKMDSVGLVEFNKNRGIIEPSPALAEVDIYIDVVRGNEIPWSEYYLGLTAVCGALVAAVWAGAYPFALISEFSWMVFMVIAFGFSSVAHIYYSNKSQIGQSAMPKEAARMEE</sequence>
<dbReference type="AlphaFoldDB" id="A0AAE3FX77"/>
<accession>A0AAE3FX77</accession>